<evidence type="ECO:0000313" key="3">
    <source>
        <dbReference type="Proteomes" id="UP000663860"/>
    </source>
</evidence>
<dbReference type="Pfam" id="PF00668">
    <property type="entry name" value="Condensation"/>
    <property type="match status" value="2"/>
</dbReference>
<dbReference type="GO" id="GO:0003824">
    <property type="term" value="F:catalytic activity"/>
    <property type="evidence" value="ECO:0007669"/>
    <property type="project" value="InterPro"/>
</dbReference>
<reference evidence="2" key="1">
    <citation type="submission" date="2021-02" db="EMBL/GenBank/DDBJ databases">
        <authorList>
            <person name="Nowell W R."/>
        </authorList>
    </citation>
    <scope>NUCLEOTIDE SEQUENCE</scope>
</reference>
<dbReference type="InterPro" id="IPR001242">
    <property type="entry name" value="Condensation_dom"/>
</dbReference>
<evidence type="ECO:0000259" key="1">
    <source>
        <dbReference type="Pfam" id="PF00668"/>
    </source>
</evidence>
<dbReference type="InterPro" id="IPR023213">
    <property type="entry name" value="CAT-like_dom_sf"/>
</dbReference>
<protein>
    <recommendedName>
        <fullName evidence="1">Condensation domain-containing protein</fullName>
    </recommendedName>
</protein>
<proteinExistence type="predicted"/>
<accession>A0A815EH25</accession>
<name>A0A815EH25_9BILA</name>
<dbReference type="PANTHER" id="PTHR45398">
    <property type="match status" value="1"/>
</dbReference>
<dbReference type="Gene3D" id="3.30.559.30">
    <property type="entry name" value="Nonribosomal peptide synthetase, condensation domain"/>
    <property type="match status" value="2"/>
</dbReference>
<feature type="domain" description="Condensation" evidence="1">
    <location>
        <begin position="375"/>
        <end position="535"/>
    </location>
</feature>
<comment type="caution">
    <text evidence="2">The sequence shown here is derived from an EMBL/GenBank/DDBJ whole genome shotgun (WGS) entry which is preliminary data.</text>
</comment>
<dbReference type="Gene3D" id="3.30.559.10">
    <property type="entry name" value="Chloramphenicol acetyltransferase-like domain"/>
    <property type="match status" value="3"/>
</dbReference>
<dbReference type="Proteomes" id="UP000663860">
    <property type="component" value="Unassembled WGS sequence"/>
</dbReference>
<dbReference type="EMBL" id="CAJNOE010000687">
    <property type="protein sequence ID" value="CAF1309933.1"/>
    <property type="molecule type" value="Genomic_DNA"/>
</dbReference>
<gene>
    <name evidence="2" type="ORF">IZO911_LOCUS34545</name>
</gene>
<evidence type="ECO:0000313" key="2">
    <source>
        <dbReference type="EMBL" id="CAF1309933.1"/>
    </source>
</evidence>
<dbReference type="AlphaFoldDB" id="A0A815EH25"/>
<organism evidence="2 3">
    <name type="scientific">Adineta steineri</name>
    <dbReference type="NCBI Taxonomy" id="433720"/>
    <lineage>
        <taxon>Eukaryota</taxon>
        <taxon>Metazoa</taxon>
        <taxon>Spiralia</taxon>
        <taxon>Gnathifera</taxon>
        <taxon>Rotifera</taxon>
        <taxon>Eurotatoria</taxon>
        <taxon>Bdelloidea</taxon>
        <taxon>Adinetida</taxon>
        <taxon>Adinetidae</taxon>
        <taxon>Adineta</taxon>
    </lineage>
</organism>
<dbReference type="PANTHER" id="PTHR45398:SF1">
    <property type="entry name" value="ENZYME, PUTATIVE (JCVI)-RELATED"/>
    <property type="match status" value="1"/>
</dbReference>
<sequence>MVNNITIDRLRQAIDTIIAKHAIFRTSLDWNINTNVLVQYIQQFNYRNQYEFVISYVENDEEITKIINREITSSKLFDRNRGIVLRCHIIKYNSTRKDEEICLQNNDIIIFNLHHIAFDGASRRIFFSDVKYNLENDSTLINNENQFQYIDYSVYEKQMDIISSYHFWQSHLDGLNFERRIILPFDRHRLLTDQHSGFAHLIDIPFDNDLIHSFLDYASSQDITPFQLDDITTWDHNATADGVVSCIYNEKEDDITTWDHNATTDGVVSCIYNEKEDDTATWDHNATKDDVVSCIYNETEDDEFASDHNATKDDVVSCKLYETNFDDMRWRDNRIRIFSLILYSVHEKTGYSLLKEADLETFYNENDRCGFCIRANRHRTELQNLIGMLVATLVHRIKIDASYSFNHLLKQVQNELFSVIGHTHYPLQQLFEDVDYKHSPAAFLNILFDFITYSSDTDLLSVNHTQFQPAPLKQTQNVIKFDMKLLFFHDATVQNQTISCSLICSQDLFYIETVEELSKQFQHLLSQLFVKHPSSFDLVNQPISKLSFCRENESKEIQQTIFRRLPNIKNEGPASYAQSRIWLDERIRFDPDKAQVAIYNMPFLYRLHSKHTLSTTELYHALQLIVKKHQSLRTSIIFDDETNQIIQRIIDINDRTRKLFTFIEITFETDEDLNKIMSDEKCNSQLFHLDQGLVFR</sequence>
<dbReference type="SUPFAM" id="SSF52777">
    <property type="entry name" value="CoA-dependent acyltransferases"/>
    <property type="match status" value="3"/>
</dbReference>
<feature type="domain" description="Condensation" evidence="1">
    <location>
        <begin position="3"/>
        <end position="200"/>
    </location>
</feature>